<evidence type="ECO:0000313" key="2">
    <source>
        <dbReference type="EMBL" id="ABQ06029.1"/>
    </source>
</evidence>
<dbReference type="Proteomes" id="UP000006694">
    <property type="component" value="Chromosome"/>
</dbReference>
<organism evidence="2 3">
    <name type="scientific">Flavobacterium johnsoniae (strain ATCC 17061 / DSM 2064 / JCM 8514 / BCRC 14874 / CCUG 350202 / NBRC 14942 / NCIMB 11054 / UW101)</name>
    <name type="common">Cytophaga johnsonae</name>
    <dbReference type="NCBI Taxonomy" id="376686"/>
    <lineage>
        <taxon>Bacteria</taxon>
        <taxon>Pseudomonadati</taxon>
        <taxon>Bacteroidota</taxon>
        <taxon>Flavobacteriia</taxon>
        <taxon>Flavobacteriales</taxon>
        <taxon>Flavobacteriaceae</taxon>
        <taxon>Flavobacterium</taxon>
    </lineage>
</organism>
<dbReference type="OrthoDB" id="997844at2"/>
<dbReference type="HOGENOM" id="CLU_029328_0_0_10"/>
<dbReference type="GO" id="GO:0000731">
    <property type="term" value="P:DNA synthesis involved in DNA repair"/>
    <property type="evidence" value="ECO:0007669"/>
    <property type="project" value="TreeGrafter"/>
</dbReference>
<dbReference type="PANTHER" id="PTHR32182">
    <property type="entry name" value="DNA REPLICATION AND REPAIR PROTEIN RECF"/>
    <property type="match status" value="1"/>
</dbReference>
<dbReference type="InterPro" id="IPR027417">
    <property type="entry name" value="P-loop_NTPase"/>
</dbReference>
<name>A5FFI3_FLAJ1</name>
<dbReference type="Pfam" id="PF13304">
    <property type="entry name" value="AAA_21"/>
    <property type="match status" value="1"/>
</dbReference>
<dbReference type="PANTHER" id="PTHR32182:SF22">
    <property type="entry name" value="ATP-DEPENDENT ENDONUCLEASE, OLD FAMILY-RELATED"/>
    <property type="match status" value="1"/>
</dbReference>
<dbReference type="KEGG" id="fjo:Fjoh_3008"/>
<dbReference type="STRING" id="376686.Fjoh_3008"/>
<dbReference type="eggNOG" id="COG3950">
    <property type="taxonomic scope" value="Bacteria"/>
</dbReference>
<evidence type="ECO:0000313" key="3">
    <source>
        <dbReference type="Proteomes" id="UP000006694"/>
    </source>
</evidence>
<dbReference type="AlphaFoldDB" id="A5FFI3"/>
<dbReference type="EMBL" id="CP000685">
    <property type="protein sequence ID" value="ABQ06029.1"/>
    <property type="molecule type" value="Genomic_DNA"/>
</dbReference>
<keyword evidence="3" id="KW-1185">Reference proteome</keyword>
<dbReference type="GO" id="GO:0005524">
    <property type="term" value="F:ATP binding"/>
    <property type="evidence" value="ECO:0007669"/>
    <property type="project" value="InterPro"/>
</dbReference>
<dbReference type="GO" id="GO:0006302">
    <property type="term" value="P:double-strand break repair"/>
    <property type="evidence" value="ECO:0007669"/>
    <property type="project" value="TreeGrafter"/>
</dbReference>
<dbReference type="RefSeq" id="WP_012025044.1">
    <property type="nucleotide sequence ID" value="NC_009441.1"/>
</dbReference>
<evidence type="ECO:0000259" key="1">
    <source>
        <dbReference type="Pfam" id="PF13304"/>
    </source>
</evidence>
<dbReference type="InterPro" id="IPR003959">
    <property type="entry name" value="ATPase_AAA_core"/>
</dbReference>
<dbReference type="GO" id="GO:0016887">
    <property type="term" value="F:ATP hydrolysis activity"/>
    <property type="evidence" value="ECO:0007669"/>
    <property type="project" value="InterPro"/>
</dbReference>
<dbReference type="GeneID" id="31765922"/>
<feature type="domain" description="ATPase AAA-type core" evidence="1">
    <location>
        <begin position="235"/>
        <end position="465"/>
    </location>
</feature>
<sequence length="582" mass="67388">MELLYVWIENFRNINNKGLNFSNQYEINYDRLSNNLTINLLDGSNALKKRGRILKFKGDEINYLENFFSSEPLERISNISQVTAIIGKNSSGKSNIIDFILTAISKGRRDRLSPNYVLIFKKNDKPYFFGRTEGKSITTSKVECLEVELEKADINSEWETMFYSNVADNKEYLFEGSSINNCSFEAMNKLQSNKIRFVDSPIFSDTWQKLNPNNNPERKIRFIFNPIAFTELESAFIAEDKIEGIIKRYRKAIYQESTSNYNRFKYGLAVNLLSFLISKNVPMDDFLDGVQLVGQEGMAEAIATLNPKVVAFLNSFHHSEIEDLSESDYSLYNDLLQELESQNFNFGQIEKYSNSILVDFSNEFKDLIDNKQDLFNNPSLISHDWSKLSSGMRAYLNLFSQLYSVSEKVRGNSKSLLICIDEGDLYLHPEWQKNFLNDLIWFISHVFQSSKVQLILTSHSPFLISDLPKENVILLDDNCNPSRQLNEESSFGANIHQLYTKQFFLKNGSIGEFAKRKITTLLNDIKEMTEDNVELYQKRVDMIGEPVLRFRLQDELKKRLSQLSKETQIKWHKSEISKLTAS</sequence>
<proteinExistence type="predicted"/>
<reference evidence="2 3" key="1">
    <citation type="journal article" date="2009" name="Appl. Environ. Microbiol.">
        <title>Novel features of the polysaccharide-digesting gliding bacterium Flavobacterium johnsoniae as revealed by genome sequence analysis.</title>
        <authorList>
            <person name="McBride M.J."/>
            <person name="Xie G."/>
            <person name="Martens E.C."/>
            <person name="Lapidus A."/>
            <person name="Henrissat B."/>
            <person name="Rhodes R.G."/>
            <person name="Goltsman E."/>
            <person name="Wang W."/>
            <person name="Xu J."/>
            <person name="Hunnicutt D.W."/>
            <person name="Staroscik A.M."/>
            <person name="Hoover T.R."/>
            <person name="Cheng Y.Q."/>
            <person name="Stein J.L."/>
        </authorList>
    </citation>
    <scope>NUCLEOTIDE SEQUENCE [LARGE SCALE GENOMIC DNA]</scope>
    <source>
        <strain evidence="3">ATCC 17061 / DSM 2064 / JCM 8514 / BCRC 14874 / CCUG 350202 / NBRC 14942 / NCIMB 11054 / UW101</strain>
    </source>
</reference>
<dbReference type="SUPFAM" id="SSF52540">
    <property type="entry name" value="P-loop containing nucleoside triphosphate hydrolases"/>
    <property type="match status" value="1"/>
</dbReference>
<protein>
    <recommendedName>
        <fullName evidence="1">ATPase AAA-type core domain-containing protein</fullName>
    </recommendedName>
</protein>
<dbReference type="eggNOG" id="COG1196">
    <property type="taxonomic scope" value="Bacteria"/>
</dbReference>
<dbReference type="Gene3D" id="3.40.50.300">
    <property type="entry name" value="P-loop containing nucleotide triphosphate hydrolases"/>
    <property type="match status" value="1"/>
</dbReference>
<accession>A5FFI3</accession>
<gene>
    <name evidence="2" type="ordered locus">Fjoh_3008</name>
</gene>